<dbReference type="GO" id="GO:0005874">
    <property type="term" value="C:microtubule"/>
    <property type="evidence" value="ECO:0007669"/>
    <property type="project" value="TreeGrafter"/>
</dbReference>
<dbReference type="PANTHER" id="PTHR47968">
    <property type="entry name" value="CENTROMERE PROTEIN E"/>
    <property type="match status" value="1"/>
</dbReference>
<evidence type="ECO:0000256" key="1">
    <source>
        <dbReference type="ARBA" id="ARBA00004245"/>
    </source>
</evidence>
<dbReference type="SMART" id="SM00129">
    <property type="entry name" value="KISc"/>
    <property type="match status" value="1"/>
</dbReference>
<reference evidence="11 12" key="1">
    <citation type="journal article" date="2021" name="Elife">
        <title>Chloroplast acquisition without the gene transfer in kleptoplastic sea slugs, Plakobranchus ocellatus.</title>
        <authorList>
            <person name="Maeda T."/>
            <person name="Takahashi S."/>
            <person name="Yoshida T."/>
            <person name="Shimamura S."/>
            <person name="Takaki Y."/>
            <person name="Nagai Y."/>
            <person name="Toyoda A."/>
            <person name="Suzuki Y."/>
            <person name="Arimoto A."/>
            <person name="Ishii H."/>
            <person name="Satoh N."/>
            <person name="Nishiyama T."/>
            <person name="Hasebe M."/>
            <person name="Maruyama T."/>
            <person name="Minagawa J."/>
            <person name="Obokata J."/>
            <person name="Shigenobu S."/>
        </authorList>
    </citation>
    <scope>NUCLEOTIDE SEQUENCE [LARGE SCALE GENOMIC DNA]</scope>
</reference>
<feature type="coiled-coil region" evidence="8">
    <location>
        <begin position="1004"/>
        <end position="1059"/>
    </location>
</feature>
<dbReference type="PROSITE" id="PS50067">
    <property type="entry name" value="KINESIN_MOTOR_2"/>
    <property type="match status" value="1"/>
</dbReference>
<feature type="region of interest" description="Disordered" evidence="9">
    <location>
        <begin position="296"/>
        <end position="331"/>
    </location>
</feature>
<keyword evidence="3 7" id="KW-0067">ATP-binding</keyword>
<name>A0AAV3XXK0_9GAST</name>
<feature type="coiled-coil region" evidence="8">
    <location>
        <begin position="730"/>
        <end position="908"/>
    </location>
</feature>
<evidence type="ECO:0000256" key="2">
    <source>
        <dbReference type="ARBA" id="ARBA00022741"/>
    </source>
</evidence>
<dbReference type="PRINTS" id="PR00380">
    <property type="entry name" value="KINESINHEAVY"/>
</dbReference>
<feature type="domain" description="Kinesin motor" evidence="10">
    <location>
        <begin position="3"/>
        <end position="259"/>
    </location>
</feature>
<feature type="compositionally biased region" description="Polar residues" evidence="9">
    <location>
        <begin position="1206"/>
        <end position="1216"/>
    </location>
</feature>
<feature type="region of interest" description="Disordered" evidence="9">
    <location>
        <begin position="355"/>
        <end position="374"/>
    </location>
</feature>
<evidence type="ECO:0000256" key="5">
    <source>
        <dbReference type="ARBA" id="ARBA00023175"/>
    </source>
</evidence>
<dbReference type="GO" id="GO:0005524">
    <property type="term" value="F:ATP binding"/>
    <property type="evidence" value="ECO:0007669"/>
    <property type="project" value="UniProtKB-UniRule"/>
</dbReference>
<dbReference type="GO" id="GO:0003777">
    <property type="term" value="F:microtubule motor activity"/>
    <property type="evidence" value="ECO:0007669"/>
    <property type="project" value="InterPro"/>
</dbReference>
<dbReference type="InterPro" id="IPR036961">
    <property type="entry name" value="Kinesin_motor_dom_sf"/>
</dbReference>
<evidence type="ECO:0000256" key="7">
    <source>
        <dbReference type="PROSITE-ProRule" id="PRU00283"/>
    </source>
</evidence>
<dbReference type="GO" id="GO:0007018">
    <property type="term" value="P:microtubule-based movement"/>
    <property type="evidence" value="ECO:0007669"/>
    <property type="project" value="InterPro"/>
</dbReference>
<evidence type="ECO:0000256" key="3">
    <source>
        <dbReference type="ARBA" id="ARBA00022840"/>
    </source>
</evidence>
<accession>A0AAV3XXK0</accession>
<comment type="caution">
    <text evidence="11">The sequence shown here is derived from an EMBL/GenBank/DDBJ whole genome shotgun (WGS) entry which is preliminary data.</text>
</comment>
<comment type="similarity">
    <text evidence="7">Belongs to the TRAFAC class myosin-kinesin ATPase superfamily. Kinesin family.</text>
</comment>
<dbReference type="Pfam" id="PF00225">
    <property type="entry name" value="Kinesin"/>
    <property type="match status" value="2"/>
</dbReference>
<keyword evidence="4 8" id="KW-0175">Coiled coil</keyword>
<dbReference type="EMBL" id="BLXT01000255">
    <property type="protein sequence ID" value="GFN75129.1"/>
    <property type="molecule type" value="Genomic_DNA"/>
</dbReference>
<dbReference type="InterPro" id="IPR027640">
    <property type="entry name" value="Kinesin-like_fam"/>
</dbReference>
<dbReference type="GO" id="GO:0000278">
    <property type="term" value="P:mitotic cell cycle"/>
    <property type="evidence" value="ECO:0007669"/>
    <property type="project" value="TreeGrafter"/>
</dbReference>
<dbReference type="InterPro" id="IPR027417">
    <property type="entry name" value="P-loop_NTPase"/>
</dbReference>
<sequence length="1227" mass="143369">MDSIKVAVRVRPLLPREVDSGLTSQWTCTGQSIAAGNGSGVHVFDHVYDEKASNVDVYKDLGADIVNQAMIGFNGTLFAYGQSGSGKTYTIDAIRTYVIDAVYDHIQNCPSREFIVRASYMELYNEHLFDLLTNKALHIRETTAIESREREDAEHSSVFVSLMNLVDLAGSERAGDNFGNRFREGCAINLSLLTLSQVIRKLSEGDKNVYINYRDSKLTRLLQNSLGGNARTAILCTVSPTSVEETWSTLRFALNAKKVQNRPKQNEVLTVEALLKRSMQENEKLKKQLEQLQQGMQAVSEKQPDLNETTSPTAEAWEGGRDRNVSTRRRGRGSFKPLTEFAELEDIFLDPNLVLNKDPSETSKHTSKKNRRRSFLDCKMRANMLHSRPALHEQEALQPERIEFVKLTEKIKKSDGFEIELNKLKQEKAEVEELKKQLTEQNEHLKSQLIALDERESIVKEREKKYANFESLTQDLKSPEKIAKQREEKCAELEDSTQDLDHHERIVKEREERCANLERLAQDLDEREKIVKQREEKYAKLENLTQDLDAREKNIMEKETKYANMEKLMDENEEKHENLENSTQDFDAREKIILQRAEKCAKLEDLMQNLDARERIVMEREEKYAKLENLTQDLYDREKIVKQKEEEYAQLERFMMEKAKHTNLENLLQDLAQNLDEREKIVKENEEICAKLENLGQNLDERERMVKVREENCAKLESLGQNLDEREMMVKAREENCAKMECLAQNLDEREKIVKEKEENCAKMEYEAQNLNEREKIVKKREEKYAEVKNLMQDLVDRERIVKEREEKYSKLENLRKDLEEQERIMKEREIKCTKLERYIKEKEEKCANLENLTLYLDERERIIKQREEKCSKLENSTEELDEREKIVKQREEEYIKLKNLIHSLDERERIVKQREAESVAQAKKLEVYIKRLNTSHEEDAAKVVTKDLEEPLKCTEKPLKDLQENELSHKLQNPELAHSEDLKELMAKNQRLECIIMKGKALLREKTNAIAEEKERYQLLEQAKASLEVTKKEDENTKQQQSKAIMVLEKKVREMKNETCHLNEALRAYELKLRDCNALDATYCMPSPASYDSEAQLKRNLEMELGKLSKRNAELESALSEARRGSDRLEERERYRREIEMYKQEREKLQRKVEQLSRGQERCGLALTTSGGAAQEFHIVRLERHIKILEKKLKAYEEAGKLKDSQNITNSQAGSNGLHGETKTSR</sequence>
<feature type="coiled-coil region" evidence="8">
    <location>
        <begin position="407"/>
        <end position="455"/>
    </location>
</feature>
<dbReference type="Proteomes" id="UP000735302">
    <property type="component" value="Unassembled WGS sequence"/>
</dbReference>
<protein>
    <submittedName>
        <fullName evidence="11">Kinesin-related protein</fullName>
    </submittedName>
</protein>
<keyword evidence="2 7" id="KW-0547">Nucleotide-binding</keyword>
<keyword evidence="6" id="KW-0206">Cytoskeleton</keyword>
<feature type="coiled-coil region" evidence="8">
    <location>
        <begin position="1099"/>
        <end position="1200"/>
    </location>
</feature>
<feature type="binding site" evidence="7">
    <location>
        <begin position="81"/>
        <end position="88"/>
    </location>
    <ligand>
        <name>ATP</name>
        <dbReference type="ChEBI" id="CHEBI:30616"/>
    </ligand>
</feature>
<feature type="coiled-coil region" evidence="8">
    <location>
        <begin position="493"/>
        <end position="705"/>
    </location>
</feature>
<dbReference type="SUPFAM" id="SSF52540">
    <property type="entry name" value="P-loop containing nucleoside triphosphate hydrolases"/>
    <property type="match status" value="1"/>
</dbReference>
<evidence type="ECO:0000259" key="10">
    <source>
        <dbReference type="PROSITE" id="PS50067"/>
    </source>
</evidence>
<dbReference type="AlphaFoldDB" id="A0AAV3XXK0"/>
<keyword evidence="5 7" id="KW-0505">Motor protein</keyword>
<evidence type="ECO:0000256" key="8">
    <source>
        <dbReference type="SAM" id="Coils"/>
    </source>
</evidence>
<keyword evidence="12" id="KW-1185">Reference proteome</keyword>
<dbReference type="InterPro" id="IPR001752">
    <property type="entry name" value="Kinesin_motor_dom"/>
</dbReference>
<evidence type="ECO:0000256" key="6">
    <source>
        <dbReference type="ARBA" id="ARBA00023212"/>
    </source>
</evidence>
<feature type="region of interest" description="Disordered" evidence="9">
    <location>
        <begin position="1202"/>
        <end position="1227"/>
    </location>
</feature>
<evidence type="ECO:0000256" key="9">
    <source>
        <dbReference type="SAM" id="MobiDB-lite"/>
    </source>
</evidence>
<evidence type="ECO:0000313" key="12">
    <source>
        <dbReference type="Proteomes" id="UP000735302"/>
    </source>
</evidence>
<evidence type="ECO:0000313" key="11">
    <source>
        <dbReference type="EMBL" id="GFN75129.1"/>
    </source>
</evidence>
<gene>
    <name evidence="11" type="ORF">PoB_000163500</name>
</gene>
<dbReference type="PANTHER" id="PTHR47968:SF75">
    <property type="entry name" value="CENTROMERE-ASSOCIATED PROTEIN E"/>
    <property type="match status" value="1"/>
</dbReference>
<keyword evidence="6" id="KW-0963">Cytoplasm</keyword>
<organism evidence="11 12">
    <name type="scientific">Plakobranchus ocellatus</name>
    <dbReference type="NCBI Taxonomy" id="259542"/>
    <lineage>
        <taxon>Eukaryota</taxon>
        <taxon>Metazoa</taxon>
        <taxon>Spiralia</taxon>
        <taxon>Lophotrochozoa</taxon>
        <taxon>Mollusca</taxon>
        <taxon>Gastropoda</taxon>
        <taxon>Heterobranchia</taxon>
        <taxon>Euthyneura</taxon>
        <taxon>Panpulmonata</taxon>
        <taxon>Sacoglossa</taxon>
        <taxon>Placobranchoidea</taxon>
        <taxon>Plakobranchidae</taxon>
        <taxon>Plakobranchus</taxon>
    </lineage>
</organism>
<evidence type="ECO:0000256" key="4">
    <source>
        <dbReference type="ARBA" id="ARBA00023054"/>
    </source>
</evidence>
<dbReference type="Gene3D" id="3.40.850.10">
    <property type="entry name" value="Kinesin motor domain"/>
    <property type="match status" value="2"/>
</dbReference>
<comment type="subcellular location">
    <subcellularLocation>
        <location evidence="1">Cytoplasm</location>
        <location evidence="1">Cytoskeleton</location>
    </subcellularLocation>
</comment>
<proteinExistence type="inferred from homology"/>
<dbReference type="GO" id="GO:0008017">
    <property type="term" value="F:microtubule binding"/>
    <property type="evidence" value="ECO:0007669"/>
    <property type="project" value="InterPro"/>
</dbReference>